<dbReference type="InterPro" id="IPR002974">
    <property type="entry name" value="Cyt_P450_E_CYP52_ascomycetes"/>
</dbReference>
<comment type="similarity">
    <text evidence="2 9">Belongs to the cytochrome P450 family.</text>
</comment>
<dbReference type="PRINTS" id="PR01239">
    <property type="entry name" value="EP450IICYP52"/>
</dbReference>
<dbReference type="CDD" id="cd11063">
    <property type="entry name" value="CYP52"/>
    <property type="match status" value="1"/>
</dbReference>
<evidence type="ECO:0000256" key="7">
    <source>
        <dbReference type="ARBA" id="ARBA00023033"/>
    </source>
</evidence>
<dbReference type="SUPFAM" id="SSF48264">
    <property type="entry name" value="Cytochrome P450"/>
    <property type="match status" value="1"/>
</dbReference>
<dbReference type="GeneID" id="73381762"/>
<comment type="cofactor">
    <cofactor evidence="1 8">
        <name>heme</name>
        <dbReference type="ChEBI" id="CHEBI:30413"/>
    </cofactor>
</comment>
<evidence type="ECO:0000256" key="6">
    <source>
        <dbReference type="ARBA" id="ARBA00023004"/>
    </source>
</evidence>
<gene>
    <name evidence="11" type="ORF">KGF56_004147</name>
</gene>
<evidence type="ECO:0000256" key="2">
    <source>
        <dbReference type="ARBA" id="ARBA00010617"/>
    </source>
</evidence>
<feature type="binding site" description="axial binding residue" evidence="8">
    <location>
        <position position="475"/>
    </location>
    <ligand>
        <name>heme</name>
        <dbReference type="ChEBI" id="CHEBI:30413"/>
    </ligand>
    <ligandPart>
        <name>Fe</name>
        <dbReference type="ChEBI" id="CHEBI:18248"/>
    </ligandPart>
</feature>
<keyword evidence="10" id="KW-0472">Membrane</keyword>
<dbReference type="RefSeq" id="XP_049178834.1">
    <property type="nucleotide sequence ID" value="XM_049325556.1"/>
</dbReference>
<dbReference type="PANTHER" id="PTHR24287">
    <property type="entry name" value="P450, PUTATIVE (EUROFUNG)-RELATED"/>
    <property type="match status" value="1"/>
</dbReference>
<keyword evidence="10" id="KW-1133">Transmembrane helix</keyword>
<dbReference type="Pfam" id="PF00067">
    <property type="entry name" value="p450"/>
    <property type="match status" value="1"/>
</dbReference>
<dbReference type="Proteomes" id="UP001202479">
    <property type="component" value="Unassembled WGS sequence"/>
</dbReference>
<dbReference type="EMBL" id="JAHUZD010000138">
    <property type="protein sequence ID" value="KAI3403087.1"/>
    <property type="molecule type" value="Genomic_DNA"/>
</dbReference>
<evidence type="ECO:0000256" key="5">
    <source>
        <dbReference type="ARBA" id="ARBA00023002"/>
    </source>
</evidence>
<comment type="caution">
    <text evidence="11">The sequence shown here is derived from an EMBL/GenBank/DDBJ whole genome shotgun (WGS) entry which is preliminary data.</text>
</comment>
<keyword evidence="4 8" id="KW-0479">Metal-binding</keyword>
<dbReference type="PANTHER" id="PTHR24287:SF1">
    <property type="entry name" value="P450, PUTATIVE (EUROFUNG)-RELATED"/>
    <property type="match status" value="1"/>
</dbReference>
<evidence type="ECO:0000313" key="12">
    <source>
        <dbReference type="Proteomes" id="UP001202479"/>
    </source>
</evidence>
<dbReference type="InterPro" id="IPR036396">
    <property type="entry name" value="Cyt_P450_sf"/>
</dbReference>
<dbReference type="GO" id="GO:0020037">
    <property type="term" value="F:heme binding"/>
    <property type="evidence" value="ECO:0007669"/>
    <property type="project" value="InterPro"/>
</dbReference>
<protein>
    <submittedName>
        <fullName evidence="11">Uncharacterized protein</fullName>
    </submittedName>
</protein>
<evidence type="ECO:0000256" key="9">
    <source>
        <dbReference type="RuleBase" id="RU000461"/>
    </source>
</evidence>
<evidence type="ECO:0000313" key="11">
    <source>
        <dbReference type="EMBL" id="KAI3403087.1"/>
    </source>
</evidence>
<sequence length="527" mass="61176">MSQLTERALQLGEEILPYFTKWYSLLILPILLYVALLNIKEFYCSWKLGCKNPPYLAMAGWTGVYPLYRVVKEKNEGRLADFGDSVFDDYPTRTFYLRVAGVMKIMFTVDPENIKAVLATQFNDFGLGIRHAHFKPLLGDGIFTLDGAGWKDSRAMLRPQFAREQVAHVKALEPHIQMLAKHIRQHDFKTFDLQELFFRFTVDTATEFLFGESINSLYDEKLGFPPPNDIPGREEFAVAFNTSQHYLATRTYSQVFYWMFNNKEFKDCNKKVHRVAKYFVNRALNFTPEELEEKSKDGYVFLYELVKQTRNPQILQDQLLNIMVAGRDTTAGLLSFTIFELARNPHVWKKLREEILEHFGTGSTPEEIGLITFESLKKCEYLKFILNEVLRLYPSVPINFRTALRDTTLPRGGGKDGNSPIFVPKGSTIAYTVYKTHRLEEFYGKDSYEFKPERWNNMKRLGWAYLPFNGGPRICLGQQFALTEASYIITRLAQMFPTLSSRDDEYPPRKYIHLTMNLEKGLFVGMK</sequence>
<keyword evidence="10" id="KW-0812">Transmembrane</keyword>
<evidence type="ECO:0000256" key="1">
    <source>
        <dbReference type="ARBA" id="ARBA00001971"/>
    </source>
</evidence>
<dbReference type="PRINTS" id="PR00464">
    <property type="entry name" value="EP450II"/>
</dbReference>
<dbReference type="GO" id="GO:0016712">
    <property type="term" value="F:oxidoreductase activity, acting on paired donors, with incorporation or reduction of molecular oxygen, reduced flavin or flavoprotein as one donor, and incorporation of one atom of oxygen"/>
    <property type="evidence" value="ECO:0007669"/>
    <property type="project" value="InterPro"/>
</dbReference>
<dbReference type="GO" id="GO:0005506">
    <property type="term" value="F:iron ion binding"/>
    <property type="evidence" value="ECO:0007669"/>
    <property type="project" value="InterPro"/>
</dbReference>
<evidence type="ECO:0000256" key="10">
    <source>
        <dbReference type="SAM" id="Phobius"/>
    </source>
</evidence>
<dbReference type="InterPro" id="IPR047146">
    <property type="entry name" value="Cyt_P450_E_CYP52_fungi"/>
</dbReference>
<accession>A0AAI9SU28</accession>
<evidence type="ECO:0000256" key="3">
    <source>
        <dbReference type="ARBA" id="ARBA00022617"/>
    </source>
</evidence>
<keyword evidence="12" id="KW-1185">Reference proteome</keyword>
<keyword evidence="6 8" id="KW-0408">Iron</keyword>
<organism evidence="11 12">
    <name type="scientific">Candida oxycetoniae</name>
    <dbReference type="NCBI Taxonomy" id="497107"/>
    <lineage>
        <taxon>Eukaryota</taxon>
        <taxon>Fungi</taxon>
        <taxon>Dikarya</taxon>
        <taxon>Ascomycota</taxon>
        <taxon>Saccharomycotina</taxon>
        <taxon>Pichiomycetes</taxon>
        <taxon>Debaryomycetaceae</taxon>
        <taxon>Candida/Lodderomyces clade</taxon>
        <taxon>Candida</taxon>
    </lineage>
</organism>
<dbReference type="InterPro" id="IPR017972">
    <property type="entry name" value="Cyt_P450_CS"/>
</dbReference>
<dbReference type="InterPro" id="IPR002402">
    <property type="entry name" value="Cyt_P450_E_grp-II"/>
</dbReference>
<dbReference type="AlphaFoldDB" id="A0AAI9SU28"/>
<evidence type="ECO:0000256" key="4">
    <source>
        <dbReference type="ARBA" id="ARBA00022723"/>
    </source>
</evidence>
<proteinExistence type="inferred from homology"/>
<feature type="transmembrane region" description="Helical" evidence="10">
    <location>
        <begin position="20"/>
        <end position="39"/>
    </location>
</feature>
<name>A0AAI9SU28_9ASCO</name>
<keyword evidence="3 8" id="KW-0349">Heme</keyword>
<evidence type="ECO:0000256" key="8">
    <source>
        <dbReference type="PIRSR" id="PIRSR602402-1"/>
    </source>
</evidence>
<dbReference type="InterPro" id="IPR001128">
    <property type="entry name" value="Cyt_P450"/>
</dbReference>
<dbReference type="PROSITE" id="PS00086">
    <property type="entry name" value="CYTOCHROME_P450"/>
    <property type="match status" value="1"/>
</dbReference>
<dbReference type="PRINTS" id="PR00385">
    <property type="entry name" value="P450"/>
</dbReference>
<keyword evidence="7 9" id="KW-0503">Monooxygenase</keyword>
<dbReference type="Gene3D" id="1.10.630.10">
    <property type="entry name" value="Cytochrome P450"/>
    <property type="match status" value="1"/>
</dbReference>
<reference evidence="11" key="1">
    <citation type="journal article" date="2022" name="DNA Res.">
        <title>Genome analysis of five recently described species of the CUG-Ser clade uncovers Candida theae as a new hybrid lineage with pathogenic potential in the Candida parapsilosis species complex.</title>
        <authorList>
            <person name="Mixao V."/>
            <person name="Del Olmo V."/>
            <person name="Hegedusova E."/>
            <person name="Saus E."/>
            <person name="Pryszcz L."/>
            <person name="Cillingova A."/>
            <person name="Nosek J."/>
            <person name="Gabaldon T."/>
        </authorList>
    </citation>
    <scope>NUCLEOTIDE SEQUENCE</scope>
    <source>
        <strain evidence="11">CBS 10844</strain>
    </source>
</reference>
<keyword evidence="5 9" id="KW-0560">Oxidoreductase</keyword>